<protein>
    <submittedName>
        <fullName evidence="1">Secreted subtilisin-like serine protease sub5</fullName>
    </submittedName>
</protein>
<gene>
    <name evidence="1" type="primary">SUB5</name>
    <name evidence="1" type="ORF">LOY88_005915</name>
</gene>
<proteinExistence type="predicted"/>
<reference evidence="1" key="1">
    <citation type="journal article" date="2022" name="bioRxiv">
        <title>Population genetic analysis of Ophidiomyces ophidiicola, the causative agent of snake fungal disease, indicates recent introductions to the USA.</title>
        <authorList>
            <person name="Ladner J.T."/>
            <person name="Palmer J.M."/>
            <person name="Ettinger C.L."/>
            <person name="Stajich J.E."/>
            <person name="Farrell T.M."/>
            <person name="Glorioso B.M."/>
            <person name="Lawson B."/>
            <person name="Price S.J."/>
            <person name="Stengle A.G."/>
            <person name="Grear D.A."/>
            <person name="Lorch J.M."/>
        </authorList>
    </citation>
    <scope>NUCLEOTIDE SEQUENCE</scope>
    <source>
        <strain evidence="1">NWHC 24266-5</strain>
    </source>
</reference>
<dbReference type="EMBL" id="JALBCA010000118">
    <property type="protein sequence ID" value="KAI2382546.1"/>
    <property type="molecule type" value="Genomic_DNA"/>
</dbReference>
<comment type="caution">
    <text evidence="1">The sequence shown here is derived from an EMBL/GenBank/DDBJ whole genome shotgun (WGS) entry which is preliminary data.</text>
</comment>
<name>A0ACB8UPA0_9EURO</name>
<accession>A0ACB8UPA0</accession>
<evidence type="ECO:0000313" key="1">
    <source>
        <dbReference type="EMBL" id="KAI2382546.1"/>
    </source>
</evidence>
<sequence length="396" mass="41618">MGFSKVLFLAAVSAVNAADILAASRPQDVIADQYIVVMKNDVSAESFSSHRAWVADMHHSDLTKRSLVGHGIKRTYDFHSMKGYSGVFDKNTIKEIAKNPNVAFIEPDQVVKLNDLVEQPNAPTWGLGRISNKRVGISNYFYDSSAGSGIWAYDVDTGVDISHPEFEGRAIWGSNHVDKDDTDGHGHGTHVGGTIGSKTYGVAKKAKIIAVKVLSASGSGSNSGVIAGIDWSVNHARQANMISKSVMNLSLGGGRSDATNMAVANAFKAGMHVAVAAGNDNRDARNSSPASEPLVCTVAASDIRDNKASFSNFGSVVDIYAPGDTILSLRPGGGTRTLSGTSMAAPHIAGLGAYLMALEGIPANQACDRIKALSQGVIRNPGAQTTNKLAYNNSGK</sequence>
<organism evidence="1">
    <name type="scientific">Ophidiomyces ophidiicola</name>
    <dbReference type="NCBI Taxonomy" id="1387563"/>
    <lineage>
        <taxon>Eukaryota</taxon>
        <taxon>Fungi</taxon>
        <taxon>Dikarya</taxon>
        <taxon>Ascomycota</taxon>
        <taxon>Pezizomycotina</taxon>
        <taxon>Eurotiomycetes</taxon>
        <taxon>Eurotiomycetidae</taxon>
        <taxon>Onygenales</taxon>
        <taxon>Onygenaceae</taxon>
        <taxon>Ophidiomyces</taxon>
    </lineage>
</organism>